<name>A0ABW8Z2F3_9FLAO</name>
<keyword evidence="2 3" id="KW-0697">Rotamase</keyword>
<reference evidence="6 7" key="1">
    <citation type="submission" date="2024-06" db="EMBL/GenBank/DDBJ databases">
        <authorList>
            <person name="Kaempfer P."/>
            <person name="Viver T."/>
        </authorList>
    </citation>
    <scope>NUCLEOTIDE SEQUENCE [LARGE SCALE GENOMIC DNA]</scope>
    <source>
        <strain evidence="6 7">ST-119</strain>
    </source>
</reference>
<evidence type="ECO:0000256" key="1">
    <source>
        <dbReference type="ARBA" id="ARBA00000971"/>
    </source>
</evidence>
<dbReference type="GO" id="GO:0003755">
    <property type="term" value="F:peptidyl-prolyl cis-trans isomerase activity"/>
    <property type="evidence" value="ECO:0007669"/>
    <property type="project" value="UniProtKB-EC"/>
</dbReference>
<comment type="similarity">
    <text evidence="4">Belongs to the FKBP-type PPIase family.</text>
</comment>
<evidence type="ECO:0000256" key="3">
    <source>
        <dbReference type="PROSITE-ProRule" id="PRU00277"/>
    </source>
</evidence>
<keyword evidence="7" id="KW-1185">Reference proteome</keyword>
<dbReference type="SUPFAM" id="SSF54534">
    <property type="entry name" value="FKBP-like"/>
    <property type="match status" value="1"/>
</dbReference>
<dbReference type="Pfam" id="PF00254">
    <property type="entry name" value="FKBP_C"/>
    <property type="match status" value="1"/>
</dbReference>
<gene>
    <name evidence="6" type="ORF">ABS766_14940</name>
</gene>
<dbReference type="EMBL" id="JBELPZ010000021">
    <property type="protein sequence ID" value="MFL9845716.1"/>
    <property type="molecule type" value="Genomic_DNA"/>
</dbReference>
<protein>
    <recommendedName>
        <fullName evidence="4">Peptidyl-prolyl cis-trans isomerase</fullName>
        <ecNumber evidence="4">5.2.1.8</ecNumber>
    </recommendedName>
</protein>
<dbReference type="Proteomes" id="UP001629156">
    <property type="component" value="Unassembled WGS sequence"/>
</dbReference>
<dbReference type="SUPFAM" id="SSF103647">
    <property type="entry name" value="TSP type-3 repeat"/>
    <property type="match status" value="1"/>
</dbReference>
<dbReference type="RefSeq" id="WP_408085998.1">
    <property type="nucleotide sequence ID" value="NZ_JBELPZ010000021.1"/>
</dbReference>
<accession>A0ABW8Z2F3</accession>
<evidence type="ECO:0000256" key="2">
    <source>
        <dbReference type="ARBA" id="ARBA00023110"/>
    </source>
</evidence>
<dbReference type="PROSITE" id="PS51257">
    <property type="entry name" value="PROKAR_LIPOPROTEIN"/>
    <property type="match status" value="1"/>
</dbReference>
<evidence type="ECO:0000256" key="4">
    <source>
        <dbReference type="RuleBase" id="RU003915"/>
    </source>
</evidence>
<evidence type="ECO:0000259" key="5">
    <source>
        <dbReference type="PROSITE" id="PS50059"/>
    </source>
</evidence>
<feature type="domain" description="PPIase FKBP-type" evidence="5">
    <location>
        <begin position="118"/>
        <end position="219"/>
    </location>
</feature>
<proteinExistence type="inferred from homology"/>
<keyword evidence="3 4" id="KW-0413">Isomerase</keyword>
<evidence type="ECO:0000313" key="6">
    <source>
        <dbReference type="EMBL" id="MFL9845716.1"/>
    </source>
</evidence>
<dbReference type="InterPro" id="IPR028974">
    <property type="entry name" value="TSP_type-3_rpt"/>
</dbReference>
<comment type="caution">
    <text evidence="6">The sequence shown here is derived from an EMBL/GenBank/DDBJ whole genome shotgun (WGS) entry which is preliminary data.</text>
</comment>
<dbReference type="EC" id="5.2.1.8" evidence="4"/>
<dbReference type="InterPro" id="IPR001179">
    <property type="entry name" value="PPIase_FKBP_dom"/>
</dbReference>
<organism evidence="6 7">
    <name type="scientific">Flavobacterium rhizosphaerae</name>
    <dbReference type="NCBI Taxonomy" id="3163298"/>
    <lineage>
        <taxon>Bacteria</taxon>
        <taxon>Pseudomonadati</taxon>
        <taxon>Bacteroidota</taxon>
        <taxon>Flavobacteriia</taxon>
        <taxon>Flavobacteriales</taxon>
        <taxon>Flavobacteriaceae</taxon>
        <taxon>Flavobacterium</taxon>
    </lineage>
</organism>
<dbReference type="Gene3D" id="3.10.50.40">
    <property type="match status" value="1"/>
</dbReference>
<dbReference type="PROSITE" id="PS50059">
    <property type="entry name" value="FKBP_PPIASE"/>
    <property type="match status" value="1"/>
</dbReference>
<evidence type="ECO:0000313" key="7">
    <source>
        <dbReference type="Proteomes" id="UP001629156"/>
    </source>
</evidence>
<comment type="catalytic activity">
    <reaction evidence="1 3 4">
        <text>[protein]-peptidylproline (omega=180) = [protein]-peptidylproline (omega=0)</text>
        <dbReference type="Rhea" id="RHEA:16237"/>
        <dbReference type="Rhea" id="RHEA-COMP:10747"/>
        <dbReference type="Rhea" id="RHEA-COMP:10748"/>
        <dbReference type="ChEBI" id="CHEBI:83833"/>
        <dbReference type="ChEBI" id="CHEBI:83834"/>
        <dbReference type="EC" id="5.2.1.8"/>
    </reaction>
</comment>
<dbReference type="InterPro" id="IPR046357">
    <property type="entry name" value="PPIase_dom_sf"/>
</dbReference>
<sequence>MNRLLKVLTLVFIALFVSCKKDDDSNTVPPRDYGEQYAADMDSIENYLKNNYIVSVDEDYNIEFAEITDPITQVSIWDQTDYPLMSKQAKSYNENNTVTYTLYYLLLNEGGGNAPTRGDNILVSYRGTLLNGTQFDYQPYPQGTFSLAETIEAWQELMPLFKSGDYIDIPDNPNPAEFENYGAGVMFVPSGMGYYNNPRSVLIPNYSPLVFTFKLYAVDYTDLDSDGILNKDETEPGIDIYYYDTDEDGIPNYLDTDDDGDGYTTFYEITITGTDEQYPFDEIPTCEGGTLKKHLDPNCH</sequence>